<dbReference type="EMBL" id="JAFEKC020000009">
    <property type="protein sequence ID" value="KAK0512930.1"/>
    <property type="molecule type" value="Genomic_DNA"/>
</dbReference>
<keyword evidence="3" id="KW-1185">Reference proteome</keyword>
<feature type="chain" id="PRO_5041202866" evidence="1">
    <location>
        <begin position="19"/>
        <end position="677"/>
    </location>
</feature>
<protein>
    <submittedName>
        <fullName evidence="2">Uncharacterized protein</fullName>
    </submittedName>
</protein>
<proteinExistence type="predicted"/>
<organism evidence="2 3">
    <name type="scientific">Cladonia borealis</name>
    <dbReference type="NCBI Taxonomy" id="184061"/>
    <lineage>
        <taxon>Eukaryota</taxon>
        <taxon>Fungi</taxon>
        <taxon>Dikarya</taxon>
        <taxon>Ascomycota</taxon>
        <taxon>Pezizomycotina</taxon>
        <taxon>Lecanoromycetes</taxon>
        <taxon>OSLEUM clade</taxon>
        <taxon>Lecanoromycetidae</taxon>
        <taxon>Lecanorales</taxon>
        <taxon>Lecanorineae</taxon>
        <taxon>Cladoniaceae</taxon>
        <taxon>Cladonia</taxon>
    </lineage>
</organism>
<evidence type="ECO:0000313" key="3">
    <source>
        <dbReference type="Proteomes" id="UP001166286"/>
    </source>
</evidence>
<feature type="signal peptide" evidence="1">
    <location>
        <begin position="1"/>
        <end position="18"/>
    </location>
</feature>
<sequence>MLQLLISILSTLLIPSRGLLSFAPGLRITRTLALVPISSPPNLSTLNVSVPSIPPLSNYPSNLTTWPTLPIRYIVKNTCIIDITALSIPSPQSPSLDVLYSIISIREEIDNMGDPHDAFSPIEVFERGPITIVFVTFLPNHMLNGIASNILDAVWELFYYWGIVELKTVQVSTFGGIGFSVLSLEIRTDSISPRDLSTATNTSQPSLSQQSNLTLWPRVPFIHVVPPSTTIRINALSVAADMPSDGAMFEALNRMKDYLDNLFPSPQALMPPNFVSEEATSVTTGISVTFSSGQGNWYTWPLARSVLVAVTALEQLYGSVQLDEVIVSVEGEKSDRTFRLEKFDRHPNAGNIILPHTLLPSSIPTLSLSANGTLSSTGLQVWPTTPINVEIVPERVNLIITKLIPVQGYPTIKADIEAMYDELKAEGQPEDRLPSYVALRKGRLIVLFYSKALTRSIAFQTLFNVGILETLHGAAEIERAWLVIDGTRGGFSVGIGGGPGNADEDAEPIISRRSLHSNDKESIIFSPLSPSQNLTIHDLPANLTAWPTLPLYLQIDNNLYINITAISPAPPPYDPIIDTIIDIIQALMNSKAPAEAPLPLTTKVLEFARVRATFTSVAPYRLTYKNALAIMDTVLELEQDYGVVQLDRMDIMAGRHFCGWFSLVISDPPPPPPPTSS</sequence>
<evidence type="ECO:0000313" key="2">
    <source>
        <dbReference type="EMBL" id="KAK0512930.1"/>
    </source>
</evidence>
<dbReference type="AlphaFoldDB" id="A0AA39R378"/>
<accession>A0AA39R378</accession>
<comment type="caution">
    <text evidence="2">The sequence shown here is derived from an EMBL/GenBank/DDBJ whole genome shotgun (WGS) entry which is preliminary data.</text>
</comment>
<reference evidence="2" key="1">
    <citation type="submission" date="2023-03" db="EMBL/GenBank/DDBJ databases">
        <title>Complete genome of Cladonia borealis.</title>
        <authorList>
            <person name="Park H."/>
        </authorList>
    </citation>
    <scope>NUCLEOTIDE SEQUENCE</scope>
    <source>
        <strain evidence="2">ANT050790</strain>
    </source>
</reference>
<evidence type="ECO:0000256" key="1">
    <source>
        <dbReference type="SAM" id="SignalP"/>
    </source>
</evidence>
<gene>
    <name evidence="2" type="ORF">JMJ35_004947</name>
</gene>
<dbReference type="Proteomes" id="UP001166286">
    <property type="component" value="Unassembled WGS sequence"/>
</dbReference>
<name>A0AA39R378_9LECA</name>
<keyword evidence="1" id="KW-0732">Signal</keyword>